<dbReference type="GO" id="GO:0005886">
    <property type="term" value="C:plasma membrane"/>
    <property type="evidence" value="ECO:0007669"/>
    <property type="project" value="UniProtKB-SubCell"/>
</dbReference>
<dbReference type="PANTHER" id="PTHR11360">
    <property type="entry name" value="MONOCARBOXYLATE TRANSPORTER"/>
    <property type="match status" value="1"/>
</dbReference>
<keyword evidence="9" id="KW-1185">Reference proteome</keyword>
<protein>
    <submittedName>
        <fullName evidence="8">MFS transporter</fullName>
    </submittedName>
</protein>
<name>A0A5N6AT56_9ACTN</name>
<keyword evidence="3 6" id="KW-1133">Transmembrane helix</keyword>
<feature type="transmembrane region" description="Helical" evidence="6">
    <location>
        <begin position="250"/>
        <end position="270"/>
    </location>
</feature>
<evidence type="ECO:0000256" key="5">
    <source>
        <dbReference type="SAM" id="MobiDB-lite"/>
    </source>
</evidence>
<comment type="caution">
    <text evidence="8">The sequence shown here is derived from an EMBL/GenBank/DDBJ whole genome shotgun (WGS) entry which is preliminary data.</text>
</comment>
<reference evidence="8" key="1">
    <citation type="submission" date="2019-10" db="EMBL/GenBank/DDBJ databases">
        <title>Nonomuraea sp. nov., isolated from Phyllanthus amarus.</title>
        <authorList>
            <person name="Klykleung N."/>
            <person name="Tanasupawat S."/>
        </authorList>
    </citation>
    <scope>NUCLEOTIDE SEQUENCE [LARGE SCALE GENOMIC DNA]</scope>
    <source>
        <strain evidence="8">3MP-10</strain>
    </source>
</reference>
<feature type="domain" description="Major facilitator superfamily (MFS) profile" evidence="7">
    <location>
        <begin position="32"/>
        <end position="432"/>
    </location>
</feature>
<feature type="transmembrane region" description="Helical" evidence="6">
    <location>
        <begin position="29"/>
        <end position="48"/>
    </location>
</feature>
<dbReference type="InterPro" id="IPR020846">
    <property type="entry name" value="MFS_dom"/>
</dbReference>
<feature type="transmembrane region" description="Helical" evidence="6">
    <location>
        <begin position="189"/>
        <end position="207"/>
    </location>
</feature>
<evidence type="ECO:0000256" key="4">
    <source>
        <dbReference type="ARBA" id="ARBA00023136"/>
    </source>
</evidence>
<feature type="transmembrane region" description="Helical" evidence="6">
    <location>
        <begin position="98"/>
        <end position="118"/>
    </location>
</feature>
<evidence type="ECO:0000313" key="9">
    <source>
        <dbReference type="Proteomes" id="UP000314251"/>
    </source>
</evidence>
<gene>
    <name evidence="8" type="ORF">FH607_000690</name>
</gene>
<keyword evidence="4 6" id="KW-0472">Membrane</keyword>
<dbReference type="RefSeq" id="WP_139665586.1">
    <property type="nucleotide sequence ID" value="NZ_VDLY02000001.1"/>
</dbReference>
<evidence type="ECO:0000256" key="3">
    <source>
        <dbReference type="ARBA" id="ARBA00022989"/>
    </source>
</evidence>
<feature type="transmembrane region" description="Helical" evidence="6">
    <location>
        <begin position="317"/>
        <end position="337"/>
    </location>
</feature>
<dbReference type="PROSITE" id="PS50850">
    <property type="entry name" value="MFS"/>
    <property type="match status" value="1"/>
</dbReference>
<feature type="transmembrane region" description="Helical" evidence="6">
    <location>
        <begin position="282"/>
        <end position="305"/>
    </location>
</feature>
<organism evidence="8 9">
    <name type="scientific">Streptomyces mimosae</name>
    <dbReference type="NCBI Taxonomy" id="2586635"/>
    <lineage>
        <taxon>Bacteria</taxon>
        <taxon>Bacillati</taxon>
        <taxon>Actinomycetota</taxon>
        <taxon>Actinomycetes</taxon>
        <taxon>Kitasatosporales</taxon>
        <taxon>Streptomycetaceae</taxon>
        <taxon>Streptomyces</taxon>
    </lineage>
</organism>
<dbReference type="GO" id="GO:0022857">
    <property type="term" value="F:transmembrane transporter activity"/>
    <property type="evidence" value="ECO:0007669"/>
    <property type="project" value="InterPro"/>
</dbReference>
<comment type="subcellular location">
    <subcellularLocation>
        <location evidence="1">Cell membrane</location>
        <topology evidence="1">Multi-pass membrane protein</topology>
    </subcellularLocation>
</comment>
<dbReference type="InterPro" id="IPR050327">
    <property type="entry name" value="Proton-linked_MCT"/>
</dbReference>
<feature type="transmembrane region" description="Helical" evidence="6">
    <location>
        <begin position="124"/>
        <end position="144"/>
    </location>
</feature>
<evidence type="ECO:0000256" key="1">
    <source>
        <dbReference type="ARBA" id="ARBA00004651"/>
    </source>
</evidence>
<evidence type="ECO:0000256" key="6">
    <source>
        <dbReference type="SAM" id="Phobius"/>
    </source>
</evidence>
<evidence type="ECO:0000259" key="7">
    <source>
        <dbReference type="PROSITE" id="PS50850"/>
    </source>
</evidence>
<dbReference type="InterPro" id="IPR011701">
    <property type="entry name" value="MFS"/>
</dbReference>
<dbReference type="Gene3D" id="1.20.1250.20">
    <property type="entry name" value="MFS general substrate transporter like domains"/>
    <property type="match status" value="2"/>
</dbReference>
<dbReference type="CDD" id="cd17355">
    <property type="entry name" value="MFS_YcxA_like"/>
    <property type="match status" value="1"/>
</dbReference>
<dbReference type="OrthoDB" id="146345at2"/>
<feature type="transmembrane region" description="Helical" evidence="6">
    <location>
        <begin position="68"/>
        <end position="86"/>
    </location>
</feature>
<feature type="region of interest" description="Disordered" evidence="5">
    <location>
        <begin position="1"/>
        <end position="22"/>
    </location>
</feature>
<dbReference type="EMBL" id="VDLY02000001">
    <property type="protein sequence ID" value="KAB8170899.1"/>
    <property type="molecule type" value="Genomic_DNA"/>
</dbReference>
<dbReference type="Proteomes" id="UP000314251">
    <property type="component" value="Unassembled WGS sequence"/>
</dbReference>
<dbReference type="PANTHER" id="PTHR11360:SF284">
    <property type="entry name" value="EG:103B4.3 PROTEIN-RELATED"/>
    <property type="match status" value="1"/>
</dbReference>
<feature type="transmembrane region" description="Helical" evidence="6">
    <location>
        <begin position="343"/>
        <end position="365"/>
    </location>
</feature>
<proteinExistence type="predicted"/>
<keyword evidence="2 6" id="KW-0812">Transmembrane</keyword>
<sequence>MTCETLPSEAPTTAAVPPAPAGGRRPHRAWGIAAVAGVTIVTAGAFSTVPGLLVTPLHAEFGWDRGQIALATAVNMVLYGVTAPFAAAAMDRFGVRRVVLAALGLVGAGALLTSVMAAAWQLTLYWGVLIGLGTGSLTMTFAATVSANWFRARRGLVTGGLSAASHLGQLLFLPLLATSVDRLGWRPPVVTLALVALAVAALAALALRDHPADVGLAPYGAARPVPRPPRAPGAAAHGLRVLLRAARTGAFWLLAGVYAICGATTNGIMWSHWVPAAHDHGVGATAAASMLSLIGIFSALGALASGWLTDRIDPRRLLVGYFAVRALTLLALPQALAAGAGPALLAFTVVYGLVDVATVPPVIALANDRFGAAGPIVFGWVTTFHQLGAGVAAFAAAAARDLLGGYDPVWLVLSAACLVAAPLALVAVEPPGRR</sequence>
<feature type="transmembrane region" description="Helical" evidence="6">
    <location>
        <begin position="156"/>
        <end position="177"/>
    </location>
</feature>
<dbReference type="SUPFAM" id="SSF103473">
    <property type="entry name" value="MFS general substrate transporter"/>
    <property type="match status" value="1"/>
</dbReference>
<dbReference type="InterPro" id="IPR036259">
    <property type="entry name" value="MFS_trans_sf"/>
</dbReference>
<feature type="transmembrane region" description="Helical" evidence="6">
    <location>
        <begin position="377"/>
        <end position="397"/>
    </location>
</feature>
<accession>A0A5N6AT56</accession>
<dbReference type="Pfam" id="PF07690">
    <property type="entry name" value="MFS_1"/>
    <property type="match status" value="1"/>
</dbReference>
<dbReference type="AlphaFoldDB" id="A0A5N6AT56"/>
<feature type="transmembrane region" description="Helical" evidence="6">
    <location>
        <begin position="409"/>
        <end position="428"/>
    </location>
</feature>
<evidence type="ECO:0000256" key="2">
    <source>
        <dbReference type="ARBA" id="ARBA00022692"/>
    </source>
</evidence>
<evidence type="ECO:0000313" key="8">
    <source>
        <dbReference type="EMBL" id="KAB8170899.1"/>
    </source>
</evidence>